<sequence>MKRIATAAAGLILLAGAGAADPVFGTWKTEPGDDGNFAHVTIADCGGQICGTLGKAFDGSGKPIASDKVGKRMIWDMAANGGGKYSGGKIWAPDRDKTYSSKMSLSGDTLKVSGCVGPICRGQTWTRAQ</sequence>
<reference evidence="3 4" key="1">
    <citation type="submission" date="2017-06" db="EMBL/GenBank/DDBJ databases">
        <authorList>
            <person name="Kim H.J."/>
            <person name="Triplett B.A."/>
        </authorList>
    </citation>
    <scope>NUCLEOTIDE SEQUENCE [LARGE SCALE GENOMIC DNA]</scope>
    <source>
        <strain evidence="3 4">DSM 29339</strain>
    </source>
</reference>
<dbReference type="Pfam" id="PF09917">
    <property type="entry name" value="DUF2147"/>
    <property type="match status" value="1"/>
</dbReference>
<dbReference type="OrthoDB" id="9811671at2"/>
<dbReference type="Proteomes" id="UP000198426">
    <property type="component" value="Unassembled WGS sequence"/>
</dbReference>
<proteinExistence type="predicted"/>
<name>A0A239GMR4_9RHOB</name>
<feature type="chain" id="PRO_5013280583" evidence="1">
    <location>
        <begin position="21"/>
        <end position="129"/>
    </location>
</feature>
<feature type="signal peptide" evidence="1">
    <location>
        <begin position="1"/>
        <end position="20"/>
    </location>
</feature>
<dbReference type="InterPro" id="IPR019223">
    <property type="entry name" value="DUF2147"/>
</dbReference>
<organism evidence="3 4">
    <name type="scientific">Tropicimonas sediminicola</name>
    <dbReference type="NCBI Taxonomy" id="1031541"/>
    <lineage>
        <taxon>Bacteria</taxon>
        <taxon>Pseudomonadati</taxon>
        <taxon>Pseudomonadota</taxon>
        <taxon>Alphaproteobacteria</taxon>
        <taxon>Rhodobacterales</taxon>
        <taxon>Roseobacteraceae</taxon>
        <taxon>Tropicimonas</taxon>
    </lineage>
</organism>
<dbReference type="RefSeq" id="WP_089232635.1">
    <property type="nucleotide sequence ID" value="NZ_FZOY01000003.1"/>
</dbReference>
<accession>A0A239GMR4</accession>
<dbReference type="PANTHER" id="PTHR36919">
    <property type="entry name" value="BLR1215 PROTEIN"/>
    <property type="match status" value="1"/>
</dbReference>
<keyword evidence="1" id="KW-0732">Signal</keyword>
<gene>
    <name evidence="3" type="ORF">SAMN05421757_10315</name>
</gene>
<keyword evidence="4" id="KW-1185">Reference proteome</keyword>
<evidence type="ECO:0000256" key="1">
    <source>
        <dbReference type="SAM" id="SignalP"/>
    </source>
</evidence>
<dbReference type="AlphaFoldDB" id="A0A239GMR4"/>
<evidence type="ECO:0000259" key="2">
    <source>
        <dbReference type="Pfam" id="PF09917"/>
    </source>
</evidence>
<protein>
    <submittedName>
        <fullName evidence="3">Uncharacterized conserved protein, DUF2147 family</fullName>
    </submittedName>
</protein>
<evidence type="ECO:0000313" key="3">
    <source>
        <dbReference type="EMBL" id="SNS70261.1"/>
    </source>
</evidence>
<feature type="domain" description="DUF2147" evidence="2">
    <location>
        <begin position="25"/>
        <end position="127"/>
    </location>
</feature>
<dbReference type="Gene3D" id="2.40.128.520">
    <property type="match status" value="1"/>
</dbReference>
<evidence type="ECO:0000313" key="4">
    <source>
        <dbReference type="Proteomes" id="UP000198426"/>
    </source>
</evidence>
<dbReference type="PANTHER" id="PTHR36919:SF2">
    <property type="entry name" value="BLL6627 PROTEIN"/>
    <property type="match status" value="1"/>
</dbReference>
<dbReference type="EMBL" id="FZOY01000003">
    <property type="protein sequence ID" value="SNS70261.1"/>
    <property type="molecule type" value="Genomic_DNA"/>
</dbReference>